<protein>
    <submittedName>
        <fullName evidence="3">Amidohydrolase</fullName>
    </submittedName>
</protein>
<dbReference type="PANTHER" id="PTHR43569">
    <property type="entry name" value="AMIDOHYDROLASE"/>
    <property type="match status" value="1"/>
</dbReference>
<dbReference type="PANTHER" id="PTHR43569:SF2">
    <property type="entry name" value="AMIDOHYDROLASE-RELATED DOMAIN-CONTAINING PROTEIN"/>
    <property type="match status" value="1"/>
</dbReference>
<feature type="domain" description="Amidohydrolase-related" evidence="2">
    <location>
        <begin position="5"/>
        <end position="286"/>
    </location>
</feature>
<dbReference type="GO" id="GO:0016787">
    <property type="term" value="F:hydrolase activity"/>
    <property type="evidence" value="ECO:0007669"/>
    <property type="project" value="UniProtKB-KW"/>
</dbReference>
<dbReference type="OrthoDB" id="9787654at2"/>
<dbReference type="InterPro" id="IPR032466">
    <property type="entry name" value="Metal_Hydrolase"/>
</dbReference>
<dbReference type="EMBL" id="QHHQ01000005">
    <property type="protein sequence ID" value="RAH99243.1"/>
    <property type="molecule type" value="Genomic_DNA"/>
</dbReference>
<organism evidence="3 4">
    <name type="scientific">Acuticoccus sediminis</name>
    <dbReference type="NCBI Taxonomy" id="2184697"/>
    <lineage>
        <taxon>Bacteria</taxon>
        <taxon>Pseudomonadati</taxon>
        <taxon>Pseudomonadota</taxon>
        <taxon>Alphaproteobacteria</taxon>
        <taxon>Hyphomicrobiales</taxon>
        <taxon>Amorphaceae</taxon>
        <taxon>Acuticoccus</taxon>
    </lineage>
</organism>
<dbReference type="Proteomes" id="UP000249590">
    <property type="component" value="Unassembled WGS sequence"/>
</dbReference>
<keyword evidence="4" id="KW-1185">Reference proteome</keyword>
<name>A0A8B2NQF5_9HYPH</name>
<dbReference type="InterPro" id="IPR052350">
    <property type="entry name" value="Metallo-dep_Lactonases"/>
</dbReference>
<evidence type="ECO:0000313" key="4">
    <source>
        <dbReference type="Proteomes" id="UP000249590"/>
    </source>
</evidence>
<dbReference type="Gene3D" id="3.20.20.140">
    <property type="entry name" value="Metal-dependent hydrolases"/>
    <property type="match status" value="1"/>
</dbReference>
<dbReference type="RefSeq" id="WP_111349338.1">
    <property type="nucleotide sequence ID" value="NZ_QHHQ01000005.1"/>
</dbReference>
<dbReference type="AlphaFoldDB" id="A0A8B2NQF5"/>
<reference evidence="3 4" key="1">
    <citation type="submission" date="2018-05" db="EMBL/GenBank/DDBJ databases">
        <title>Acuticoccus sediminis sp. nov., isolated from deep-sea sediment of Indian Ocean.</title>
        <authorList>
            <person name="Liu X."/>
            <person name="Lai Q."/>
            <person name="Du Y."/>
            <person name="Sun F."/>
            <person name="Zhang X."/>
            <person name="Wang S."/>
            <person name="Shao Z."/>
        </authorList>
    </citation>
    <scope>NUCLEOTIDE SEQUENCE [LARGE SCALE GENOMIC DNA]</scope>
    <source>
        <strain evidence="3 4">PTG4-2</strain>
    </source>
</reference>
<comment type="similarity">
    <text evidence="1">Belongs to the metallo-dependent hydrolases superfamily.</text>
</comment>
<evidence type="ECO:0000313" key="3">
    <source>
        <dbReference type="EMBL" id="RAH99243.1"/>
    </source>
</evidence>
<dbReference type="Pfam" id="PF04909">
    <property type="entry name" value="Amidohydro_2"/>
    <property type="match status" value="1"/>
</dbReference>
<proteinExistence type="inferred from homology"/>
<dbReference type="InterPro" id="IPR006680">
    <property type="entry name" value="Amidohydro-rel"/>
</dbReference>
<keyword evidence="3" id="KW-0378">Hydrolase</keyword>
<sequence length="290" mass="31175">MTTRIDAHCHLWRLSRGDYGWLSGEGLDTIRRDFEPADLAAVHGSAGVAHSVAVQAAPTVAETQFLLDLAEITPAIAGVVGWVDLSAPDAAETLEEIASPYLVGVRPMLQDLPEDDWIATRPDADAIAALKAGALRFDALVMPRHLAHLVRFVEAHPDLPVIVDHAAKPALGAPPDDPRHVAWRAGMEALGRHSGTYVKLSGLLTEMRPDQRTTPEAAAATLRPLVDDLLEWFGPSRMAWGSDWPVLTLAAPYGAWDAATALLLADLTAEERAAILRNNAATFYGLEKSA</sequence>
<gene>
    <name evidence="3" type="ORF">DLJ53_22125</name>
</gene>
<evidence type="ECO:0000259" key="2">
    <source>
        <dbReference type="Pfam" id="PF04909"/>
    </source>
</evidence>
<dbReference type="SUPFAM" id="SSF51556">
    <property type="entry name" value="Metallo-dependent hydrolases"/>
    <property type="match status" value="1"/>
</dbReference>
<comment type="caution">
    <text evidence="3">The sequence shown here is derived from an EMBL/GenBank/DDBJ whole genome shotgun (WGS) entry which is preliminary data.</text>
</comment>
<evidence type="ECO:0000256" key="1">
    <source>
        <dbReference type="ARBA" id="ARBA00038310"/>
    </source>
</evidence>
<accession>A0A8B2NQF5</accession>